<evidence type="ECO:0000256" key="1">
    <source>
        <dbReference type="ARBA" id="ARBA00010016"/>
    </source>
</evidence>
<feature type="compositionally biased region" description="Polar residues" evidence="2">
    <location>
        <begin position="45"/>
        <end position="55"/>
    </location>
</feature>
<feature type="region of interest" description="Disordered" evidence="2">
    <location>
        <begin position="269"/>
        <end position="333"/>
    </location>
</feature>
<feature type="compositionally biased region" description="Basic and acidic residues" evidence="2">
    <location>
        <begin position="104"/>
        <end position="122"/>
    </location>
</feature>
<name>A0A6I9TMG4_SESIN</name>
<dbReference type="PANTHER" id="PTHR31807:SF31">
    <property type="entry name" value="QWRF MOTIF PROTEIN (DUF566)-RELATED"/>
    <property type="match status" value="1"/>
</dbReference>
<dbReference type="InterPro" id="IPR007573">
    <property type="entry name" value="QWRF"/>
</dbReference>
<dbReference type="GO" id="GO:0005880">
    <property type="term" value="C:nuclear microtubule"/>
    <property type="evidence" value="ECO:0007669"/>
    <property type="project" value="TreeGrafter"/>
</dbReference>
<organism evidence="3 4">
    <name type="scientific">Sesamum indicum</name>
    <name type="common">Oriental sesame</name>
    <name type="synonym">Sesamum orientale</name>
    <dbReference type="NCBI Taxonomy" id="4182"/>
    <lineage>
        <taxon>Eukaryota</taxon>
        <taxon>Viridiplantae</taxon>
        <taxon>Streptophyta</taxon>
        <taxon>Embryophyta</taxon>
        <taxon>Tracheophyta</taxon>
        <taxon>Spermatophyta</taxon>
        <taxon>Magnoliopsida</taxon>
        <taxon>eudicotyledons</taxon>
        <taxon>Gunneridae</taxon>
        <taxon>Pentapetalae</taxon>
        <taxon>asterids</taxon>
        <taxon>lamiids</taxon>
        <taxon>Lamiales</taxon>
        <taxon>Pedaliaceae</taxon>
        <taxon>Sesamum</taxon>
    </lineage>
</organism>
<gene>
    <name evidence="4" type="primary">LOC105167562</name>
</gene>
<evidence type="ECO:0000256" key="2">
    <source>
        <dbReference type="SAM" id="MobiDB-lite"/>
    </source>
</evidence>
<feature type="compositionally biased region" description="Low complexity" evidence="2">
    <location>
        <begin position="26"/>
        <end position="39"/>
    </location>
</feature>
<keyword evidence="3" id="KW-1185">Reference proteome</keyword>
<dbReference type="AlphaFoldDB" id="A0A6I9TMG4"/>
<dbReference type="Proteomes" id="UP000504604">
    <property type="component" value="Linkage group LG8"/>
</dbReference>
<feature type="region of interest" description="Disordered" evidence="2">
    <location>
        <begin position="1"/>
        <end position="161"/>
    </location>
</feature>
<sequence>MQSHGETAVFDHSTRPKKAKSREVSSRFLSPTSTASSSSTHDHYGNQSPNTTLSPLRQKPRSSTDSRKHKTFQNTGFFRGLWPSSTGQSPSSNTKPDTTLADHLGNDRLQDLKEGKTKEKPDQNPLFLHRQRSCSEFSRFENEKKIRNASKENQKPVLGGSMRYTGKFKLNSFKSSNLPADHSVVVPGRFSVDENALRKKSSSRGLSDSETQDSESEYSDICSGGGSLDAEMARKDTPASYMAPTVSSRRHGIEVASKFMHDSASRSTRWSADSCHNQKPVSSDNHNNSPKIFTVKNGSGNWASSPGRSGSPKEKMGKMMSSKPPTSPSRGKGVGNILSLGIELLRGKKSYSSTASSPLGPGSAENVHQLRLLHNRLMQWRYSNARADAANGNIIKQAESKFLHVWIALNKLQHSMVQKRLQLEKEKLNMKLNYILHSQIKVLEIWGNTERQHLSAVSTTKDCLHSVVCPLVDGAKVEQQLASFAVRHASDLAASINLMLITFTPEVEKTVGILGELAIVVTQEKLLLEECLELFRIISALEIEERSLKSSIMQLKLWQQQQRPDILA</sequence>
<feature type="region of interest" description="Disordered" evidence="2">
    <location>
        <begin position="195"/>
        <end position="230"/>
    </location>
</feature>
<dbReference type="OrthoDB" id="774923at2759"/>
<feature type="compositionally biased region" description="Polar residues" evidence="2">
    <location>
        <begin position="269"/>
        <end position="308"/>
    </location>
</feature>
<proteinExistence type="inferred from homology"/>
<feature type="compositionally biased region" description="Basic and acidic residues" evidence="2">
    <location>
        <begin position="138"/>
        <end position="154"/>
    </location>
</feature>
<evidence type="ECO:0000313" key="3">
    <source>
        <dbReference type="Proteomes" id="UP000504604"/>
    </source>
</evidence>
<reference evidence="4" key="1">
    <citation type="submission" date="2025-08" db="UniProtKB">
        <authorList>
            <consortium name="RefSeq"/>
        </authorList>
    </citation>
    <scope>IDENTIFICATION</scope>
</reference>
<dbReference type="GO" id="GO:0051225">
    <property type="term" value="P:spindle assembly"/>
    <property type="evidence" value="ECO:0007669"/>
    <property type="project" value="TreeGrafter"/>
</dbReference>
<evidence type="ECO:0000313" key="4">
    <source>
        <dbReference type="RefSeq" id="XP_011085638.1"/>
    </source>
</evidence>
<dbReference type="PANTHER" id="PTHR31807">
    <property type="entry name" value="AUGMIN FAMILY MEMBER"/>
    <property type="match status" value="1"/>
</dbReference>
<protein>
    <submittedName>
        <fullName evidence="4">QWRF motif-containing protein 3</fullName>
    </submittedName>
</protein>
<dbReference type="Pfam" id="PF04484">
    <property type="entry name" value="QWRF"/>
    <property type="match status" value="1"/>
</dbReference>
<dbReference type="GO" id="GO:0008017">
    <property type="term" value="F:microtubule binding"/>
    <property type="evidence" value="ECO:0007669"/>
    <property type="project" value="TreeGrafter"/>
</dbReference>
<dbReference type="FunCoup" id="A0A6I9TMG4">
    <property type="interactions" value="260"/>
</dbReference>
<dbReference type="GeneID" id="105167562"/>
<feature type="compositionally biased region" description="Polar residues" evidence="2">
    <location>
        <begin position="83"/>
        <end position="97"/>
    </location>
</feature>
<comment type="similarity">
    <text evidence="1">Belongs to the QWRF family.</text>
</comment>
<dbReference type="InParanoid" id="A0A6I9TMG4"/>
<dbReference type="KEGG" id="sind:105167562"/>
<dbReference type="GO" id="GO:0005737">
    <property type="term" value="C:cytoplasm"/>
    <property type="evidence" value="ECO:0007669"/>
    <property type="project" value="TreeGrafter"/>
</dbReference>
<accession>A0A6I9TMG4</accession>
<dbReference type="RefSeq" id="XP_011085638.1">
    <property type="nucleotide sequence ID" value="XM_011087336.2"/>
</dbReference>